<gene>
    <name evidence="3" type="ORF">POCULU_LOCUS2439</name>
</gene>
<evidence type="ECO:0000313" key="3">
    <source>
        <dbReference type="EMBL" id="CAG8498328.1"/>
    </source>
</evidence>
<dbReference type="GO" id="GO:0005829">
    <property type="term" value="C:cytosol"/>
    <property type="evidence" value="ECO:0007669"/>
    <property type="project" value="TreeGrafter"/>
</dbReference>
<dbReference type="EMBL" id="CAJVPJ010000227">
    <property type="protein sequence ID" value="CAG8498328.1"/>
    <property type="molecule type" value="Genomic_DNA"/>
</dbReference>
<dbReference type="InterPro" id="IPR024111">
    <property type="entry name" value="PEX5/PEX5L"/>
</dbReference>
<dbReference type="AlphaFoldDB" id="A0A9N8ZJZ8"/>
<protein>
    <submittedName>
        <fullName evidence="3">9128_t:CDS:1</fullName>
    </submittedName>
</protein>
<reference evidence="3" key="1">
    <citation type="submission" date="2021-06" db="EMBL/GenBank/DDBJ databases">
        <authorList>
            <person name="Kallberg Y."/>
            <person name="Tangrot J."/>
            <person name="Rosling A."/>
        </authorList>
    </citation>
    <scope>NUCLEOTIDE SEQUENCE</scope>
    <source>
        <strain evidence="3">IA702</strain>
    </source>
</reference>
<dbReference type="PANTHER" id="PTHR10130">
    <property type="entry name" value="PEROXISOMAL TARGETING SIGNAL 1 RECEPTOR PEX5"/>
    <property type="match status" value="1"/>
</dbReference>
<dbReference type="GO" id="GO:0016560">
    <property type="term" value="P:protein import into peroxisome matrix, docking"/>
    <property type="evidence" value="ECO:0007669"/>
    <property type="project" value="TreeGrafter"/>
</dbReference>
<dbReference type="Proteomes" id="UP000789572">
    <property type="component" value="Unassembled WGS sequence"/>
</dbReference>
<keyword evidence="1" id="KW-0677">Repeat</keyword>
<organism evidence="3 4">
    <name type="scientific">Paraglomus occultum</name>
    <dbReference type="NCBI Taxonomy" id="144539"/>
    <lineage>
        <taxon>Eukaryota</taxon>
        <taxon>Fungi</taxon>
        <taxon>Fungi incertae sedis</taxon>
        <taxon>Mucoromycota</taxon>
        <taxon>Glomeromycotina</taxon>
        <taxon>Glomeromycetes</taxon>
        <taxon>Paraglomerales</taxon>
        <taxon>Paraglomeraceae</taxon>
        <taxon>Paraglomus</taxon>
    </lineage>
</organism>
<evidence type="ECO:0000256" key="1">
    <source>
        <dbReference type="ARBA" id="ARBA00022737"/>
    </source>
</evidence>
<dbReference type="OrthoDB" id="10006023at2759"/>
<name>A0A9N8ZJZ8_9GLOM</name>
<dbReference type="PANTHER" id="PTHR10130:SF0">
    <property type="entry name" value="GH08708P"/>
    <property type="match status" value="1"/>
</dbReference>
<keyword evidence="4" id="KW-1185">Reference proteome</keyword>
<proteinExistence type="predicted"/>
<dbReference type="GO" id="GO:0005052">
    <property type="term" value="F:peroxisome matrix targeting signal-1 binding"/>
    <property type="evidence" value="ECO:0007669"/>
    <property type="project" value="TreeGrafter"/>
</dbReference>
<comment type="caution">
    <text evidence="3">The sequence shown here is derived from an EMBL/GenBank/DDBJ whole genome shotgun (WGS) entry which is preliminary data.</text>
</comment>
<dbReference type="GO" id="GO:0005778">
    <property type="term" value="C:peroxisomal membrane"/>
    <property type="evidence" value="ECO:0007669"/>
    <property type="project" value="TreeGrafter"/>
</dbReference>
<accession>A0A9N8ZJZ8</accession>
<sequence length="300" mass="33743">MSLRQLVSGDADCGPANPASELLKRFDQDQSLTQDLVRREAVGEGSSNSAFRAHFHQASVTDHELANDFFLDATHQPPPQENAFQFNHMNKELSTIYQPIQEGSNAAWISEFLGRPNEKPNITAHDPIYDDFETAFRNAQGMSRFILIFLLKIRLICNPRRLAQNLLNTVTAFLGLILSLDRNWAEDFAQFTPQPTNIDPDEAAAFERAFEEAENCAVWQSEFQTQESSWASEFQEQESASGNANSELARTARMLMDTVSGETNPKFKNSVFFNFIKNLGDERLSIEGNKVVAQESPVSK</sequence>
<keyword evidence="2" id="KW-0802">TPR repeat</keyword>
<evidence type="ECO:0000256" key="2">
    <source>
        <dbReference type="ARBA" id="ARBA00022803"/>
    </source>
</evidence>
<evidence type="ECO:0000313" key="4">
    <source>
        <dbReference type="Proteomes" id="UP000789572"/>
    </source>
</evidence>